<dbReference type="SUPFAM" id="SSF48403">
    <property type="entry name" value="Ankyrin repeat"/>
    <property type="match status" value="1"/>
</dbReference>
<accession>A0A673KDW4</accession>
<keyword evidence="4 8" id="KW-0862">Zinc</keyword>
<reference evidence="12" key="2">
    <citation type="submission" date="2025-09" db="UniProtKB">
        <authorList>
            <consortium name="Ensembl"/>
        </authorList>
    </citation>
    <scope>IDENTIFICATION</scope>
</reference>
<dbReference type="Gene3D" id="1.20.1270.60">
    <property type="entry name" value="Arfaptin homology (AH) domain/BAR domain"/>
    <property type="match status" value="1"/>
</dbReference>
<dbReference type="Pfam" id="PF16746">
    <property type="entry name" value="BAR_3"/>
    <property type="match status" value="1"/>
</dbReference>
<comment type="function">
    <text evidence="8">GTPase-activating protein for the ADP ribosylation factor family.</text>
</comment>
<evidence type="ECO:0000259" key="10">
    <source>
        <dbReference type="PROSITE" id="PS50003"/>
    </source>
</evidence>
<evidence type="ECO:0000313" key="13">
    <source>
        <dbReference type="Proteomes" id="UP000472270"/>
    </source>
</evidence>
<gene>
    <name evidence="12" type="primary">LOC107714502</name>
</gene>
<dbReference type="InterPro" id="IPR001164">
    <property type="entry name" value="ArfGAP_dom"/>
</dbReference>
<evidence type="ECO:0000313" key="12">
    <source>
        <dbReference type="Ensembl" id="ENSSRHP00000061306.1"/>
    </source>
</evidence>
<feature type="compositionally biased region" description="Acidic residues" evidence="9">
    <location>
        <begin position="522"/>
        <end position="539"/>
    </location>
</feature>
<comment type="activity regulation">
    <text evidence="8">GAP activity stimulated by phosphatidylinositol 4,5-bisphosphate (PIP2) and phosphatidic acid.</text>
</comment>
<dbReference type="PANTHER" id="PTHR23180:SF415">
    <property type="entry name" value="ARF-GAP WITH COILED-COIL, ANK REPEAT AND PH DOMAIN-CONTAINING PROTEIN"/>
    <property type="match status" value="1"/>
</dbReference>
<evidence type="ECO:0000256" key="2">
    <source>
        <dbReference type="ARBA" id="ARBA00022737"/>
    </source>
</evidence>
<dbReference type="AlphaFoldDB" id="A0A673KDW4"/>
<evidence type="ECO:0000256" key="1">
    <source>
        <dbReference type="ARBA" id="ARBA00022723"/>
    </source>
</evidence>
<dbReference type="Gene3D" id="2.30.29.30">
    <property type="entry name" value="Pleckstrin-homology domain (PH domain)/Phosphotyrosine-binding domain (PTB)"/>
    <property type="match status" value="1"/>
</dbReference>
<dbReference type="InterPro" id="IPR038508">
    <property type="entry name" value="ArfGAP_dom_sf"/>
</dbReference>
<dbReference type="SMART" id="SM00105">
    <property type="entry name" value="ArfGap"/>
    <property type="match status" value="1"/>
</dbReference>
<dbReference type="PRINTS" id="PR00405">
    <property type="entry name" value="REVINTRACTNG"/>
</dbReference>
<evidence type="ECO:0000259" key="11">
    <source>
        <dbReference type="PROSITE" id="PS50115"/>
    </source>
</evidence>
<dbReference type="CDD" id="cd13250">
    <property type="entry name" value="PH_ACAP"/>
    <property type="match status" value="1"/>
</dbReference>
<organism evidence="12 13">
    <name type="scientific">Sinocyclocheilus rhinocerous</name>
    <dbReference type="NCBI Taxonomy" id="307959"/>
    <lineage>
        <taxon>Eukaryota</taxon>
        <taxon>Metazoa</taxon>
        <taxon>Chordata</taxon>
        <taxon>Craniata</taxon>
        <taxon>Vertebrata</taxon>
        <taxon>Euteleostomi</taxon>
        <taxon>Actinopterygii</taxon>
        <taxon>Neopterygii</taxon>
        <taxon>Teleostei</taxon>
        <taxon>Ostariophysi</taxon>
        <taxon>Cypriniformes</taxon>
        <taxon>Cyprinidae</taxon>
        <taxon>Cyprininae</taxon>
        <taxon>Sinocyclocheilus</taxon>
    </lineage>
</organism>
<dbReference type="InterPro" id="IPR045258">
    <property type="entry name" value="ACAP1/2/3-like"/>
</dbReference>
<keyword evidence="2 8" id="KW-0677">Repeat</keyword>
<name>A0A673KDW4_9TELE</name>
<evidence type="ECO:0000256" key="7">
    <source>
        <dbReference type="PROSITE-ProRule" id="PRU00288"/>
    </source>
</evidence>
<dbReference type="Pfam" id="PF00023">
    <property type="entry name" value="Ank"/>
    <property type="match status" value="1"/>
</dbReference>
<evidence type="ECO:0000256" key="5">
    <source>
        <dbReference type="ARBA" id="ARBA00023043"/>
    </source>
</evidence>
<dbReference type="PROSITE" id="PS50297">
    <property type="entry name" value="ANK_REP_REGION"/>
    <property type="match status" value="1"/>
</dbReference>
<dbReference type="SUPFAM" id="SSF103657">
    <property type="entry name" value="BAR/IMD domain-like"/>
    <property type="match status" value="1"/>
</dbReference>
<dbReference type="FunFam" id="1.20.1270.60:FF:000025">
    <property type="entry name" value="arf-GAP with coiled-coil, ANK repeat and PH domain-containing protein 2"/>
    <property type="match status" value="1"/>
</dbReference>
<dbReference type="Ensembl" id="ENSSRHT00000063002.1">
    <property type="protein sequence ID" value="ENSSRHP00000061306.1"/>
    <property type="gene ID" value="ENSSRHG00000028302.1"/>
</dbReference>
<dbReference type="GO" id="GO:0005096">
    <property type="term" value="F:GTPase activator activity"/>
    <property type="evidence" value="ECO:0007669"/>
    <property type="project" value="UniProtKB-KW"/>
</dbReference>
<feature type="domain" description="Arf-GAP" evidence="11">
    <location>
        <begin position="375"/>
        <end position="484"/>
    </location>
</feature>
<evidence type="ECO:0000256" key="8">
    <source>
        <dbReference type="RuleBase" id="RU369028"/>
    </source>
</evidence>
<evidence type="ECO:0000256" key="4">
    <source>
        <dbReference type="ARBA" id="ARBA00022833"/>
    </source>
</evidence>
<feature type="repeat" description="ANK" evidence="6">
    <location>
        <begin position="581"/>
        <end position="613"/>
    </location>
</feature>
<dbReference type="SUPFAM" id="SSF50729">
    <property type="entry name" value="PH domain-like"/>
    <property type="match status" value="1"/>
</dbReference>
<comment type="subcellular location">
    <subcellularLocation>
        <location evidence="8">Endosome membrane</location>
        <topology evidence="8">Peripheral membrane protein</topology>
    </subcellularLocation>
</comment>
<comment type="domain">
    <text evidence="8">PH domain binds phospholipids including phosphatidic acid, phosphatidylinositol 3-phosphate, phosphatidylinositol 3,5-bisphosphate (PIP2) and phosphatidylinositol 3,4,5-trisphosphate (PIP3). May mediate protein binding to PIP2 or PIP3 containing membranes.</text>
</comment>
<dbReference type="InterPro" id="IPR004148">
    <property type="entry name" value="BAR_dom"/>
</dbReference>
<feature type="repeat" description="ANK" evidence="6">
    <location>
        <begin position="614"/>
        <end position="646"/>
    </location>
</feature>
<feature type="domain" description="PH" evidence="10">
    <location>
        <begin position="244"/>
        <end position="339"/>
    </location>
</feature>
<dbReference type="FunFam" id="2.30.29.30:FF:000026">
    <property type="entry name" value="Arf-GAP with coiled-coil, ANK repeat and PH domain-containing protein 2"/>
    <property type="match status" value="1"/>
</dbReference>
<dbReference type="SMART" id="SM00248">
    <property type="entry name" value="ANK"/>
    <property type="match status" value="4"/>
</dbReference>
<evidence type="ECO:0000256" key="3">
    <source>
        <dbReference type="ARBA" id="ARBA00022771"/>
    </source>
</evidence>
<dbReference type="Pfam" id="PF01412">
    <property type="entry name" value="ArfGap"/>
    <property type="match status" value="1"/>
</dbReference>
<dbReference type="InterPro" id="IPR027267">
    <property type="entry name" value="AH/BAR_dom_sf"/>
</dbReference>
<dbReference type="FunFam" id="1.10.220.150:FF:000007">
    <property type="entry name" value="Arf-GAP with coiled-coil, ANK repeat and PH domain-containing protein 2"/>
    <property type="match status" value="1"/>
</dbReference>
<comment type="domain">
    <text evidence="8">The BAR domain mediates homodimerization, it can neither bind membrane nor impart curvature, but instead requires the neighboring PH domain to achieve these functions.</text>
</comment>
<dbReference type="PANTHER" id="PTHR23180">
    <property type="entry name" value="CENTAURIN/ARF"/>
    <property type="match status" value="1"/>
</dbReference>
<dbReference type="InterPro" id="IPR001849">
    <property type="entry name" value="PH_domain"/>
</dbReference>
<keyword evidence="5 6" id="KW-0040">ANK repeat</keyword>
<dbReference type="GO" id="GO:0010008">
    <property type="term" value="C:endosome membrane"/>
    <property type="evidence" value="ECO:0007669"/>
    <property type="project" value="UniProtKB-SubCell"/>
</dbReference>
<evidence type="ECO:0000256" key="9">
    <source>
        <dbReference type="SAM" id="MobiDB-lite"/>
    </source>
</evidence>
<dbReference type="PROSITE" id="PS50115">
    <property type="entry name" value="ARFGAP"/>
    <property type="match status" value="1"/>
</dbReference>
<dbReference type="SUPFAM" id="SSF57863">
    <property type="entry name" value="ArfGap/RecO-like zinc finger"/>
    <property type="match status" value="1"/>
</dbReference>
<evidence type="ECO:0000256" key="6">
    <source>
        <dbReference type="PROSITE-ProRule" id="PRU00023"/>
    </source>
</evidence>
<reference evidence="12" key="1">
    <citation type="submission" date="2025-08" db="UniProtKB">
        <authorList>
            <consortium name="Ensembl"/>
        </authorList>
    </citation>
    <scope>IDENTIFICATION</scope>
</reference>
<dbReference type="PROSITE" id="PS50003">
    <property type="entry name" value="PH_DOMAIN"/>
    <property type="match status" value="1"/>
</dbReference>
<dbReference type="Proteomes" id="UP000472270">
    <property type="component" value="Unassembled WGS sequence"/>
</dbReference>
<feature type="region of interest" description="Disordered" evidence="9">
    <location>
        <begin position="504"/>
        <end position="546"/>
    </location>
</feature>
<protein>
    <recommendedName>
        <fullName evidence="8">Arf-GAP with coiled-coil, ANK repeat and PH domain-containing protein</fullName>
        <shortName evidence="8">Cnt-b</shortName>
    </recommendedName>
    <alternativeName>
        <fullName evidence="8">Centaurin-beta</fullName>
    </alternativeName>
</protein>
<dbReference type="Pfam" id="PF00169">
    <property type="entry name" value="PH"/>
    <property type="match status" value="1"/>
</dbReference>
<dbReference type="SMART" id="SM00233">
    <property type="entry name" value="PH"/>
    <property type="match status" value="1"/>
</dbReference>
<keyword evidence="1 8" id="KW-0479">Metal-binding</keyword>
<dbReference type="InterPro" id="IPR002110">
    <property type="entry name" value="Ankyrin_rpt"/>
</dbReference>
<dbReference type="Gene3D" id="1.10.220.150">
    <property type="entry name" value="Arf GTPase activating protein"/>
    <property type="match status" value="1"/>
</dbReference>
<dbReference type="InterPro" id="IPR037278">
    <property type="entry name" value="ARFGAP/RecO"/>
</dbReference>
<dbReference type="PROSITE" id="PS50088">
    <property type="entry name" value="ANK_REPEAT"/>
    <property type="match status" value="2"/>
</dbReference>
<keyword evidence="3 7" id="KW-0863">Zinc-finger</keyword>
<dbReference type="Gene3D" id="1.25.40.20">
    <property type="entry name" value="Ankyrin repeat-containing domain"/>
    <property type="match status" value="1"/>
</dbReference>
<keyword evidence="8" id="KW-0343">GTPase activation</keyword>
<dbReference type="GO" id="GO:0008270">
    <property type="term" value="F:zinc ion binding"/>
    <property type="evidence" value="ECO:0007669"/>
    <property type="project" value="UniProtKB-KW"/>
</dbReference>
<dbReference type="InterPro" id="IPR011993">
    <property type="entry name" value="PH-like_dom_sf"/>
</dbReference>
<keyword evidence="8" id="KW-0967">Endosome</keyword>
<keyword evidence="13" id="KW-1185">Reference proteome</keyword>
<proteinExistence type="predicted"/>
<sequence length="714" mass="80180">MERSRNRLKLDKYNCVYLSLSVHQLVKLCSGMIEAGRVYISANKLFVNGIRDLSHHCKKEEMISCGVSLQEIVNYHMILFDQAQRSVKQQLHNFVKEDVRKFKETKKQFDKVREDMEIAQVKNAQAPRSKPHEVEEATSTLITTRKCFRHLALDYVLQFSVLTVCSPPQMLSFMQAQHSLFQQGFNLLDEIDPYMKKLAAELDQLVIDSAMEKREMEHKHATIQQRDFAYDDSKVEFNVDAPNGVVMEGYLFKRASNAFKTWNRRWFSIQNSQLVYQKRLKDALTVVVEDLRLCSVKPCEDIERRFCFEVVSPTKSCMLQAESEKLRQAWIQAVQASIASAYREISENYYIEVTSPSTSSIDSASEPRERIVKGESILQRVQSLPGNEICCDCGQADPRWASINLGILLCIECSGIHRSLGVHCSKVRSLTLDTWEPELMKLMCEIGNTVINQIYEGACEEQRLKKPGPSSSRSVCAAAKFRRESLFCPDELDSLFSYFDTGSGPRSNDSGLGGSTDGKCEDSDESSGEVDIEQEASDPEDGRELDPNALLHKASRARNLPVMAEALAQGADINSVSEEDESKSPLIQAVAGGSLIACEFLLQNGADVNQRDIRGRAPLHHATCLGHTGQVCLFLKRGASQVEVDKDGQDPLSIAVQAANADIVTLLRLARMNEEMREADGPFGQPGQYPSSSPTEQQYRKCIQEFICLSIDEC</sequence>
<dbReference type="InterPro" id="IPR036770">
    <property type="entry name" value="Ankyrin_rpt-contain_sf"/>
</dbReference>